<keyword evidence="2" id="KW-1185">Reference proteome</keyword>
<dbReference type="InterPro" id="IPR036237">
    <property type="entry name" value="Xyl_isomerase-like_sf"/>
</dbReference>
<dbReference type="SUPFAM" id="SSF51658">
    <property type="entry name" value="Xylose isomerase-like"/>
    <property type="match status" value="1"/>
</dbReference>
<organism evidence="1 2">
    <name type="scientific">Methanococcoides seepicolus</name>
    <dbReference type="NCBI Taxonomy" id="2828780"/>
    <lineage>
        <taxon>Archaea</taxon>
        <taxon>Methanobacteriati</taxon>
        <taxon>Methanobacteriota</taxon>
        <taxon>Stenosarchaea group</taxon>
        <taxon>Methanomicrobia</taxon>
        <taxon>Methanosarcinales</taxon>
        <taxon>Methanosarcinaceae</taxon>
        <taxon>Methanococcoides</taxon>
    </lineage>
</organism>
<accession>A0A9E5DB57</accession>
<gene>
    <name evidence="1" type="ORF">KDK67_01595</name>
</gene>
<evidence type="ECO:0000313" key="1">
    <source>
        <dbReference type="EMBL" id="MCM1985719.1"/>
    </source>
</evidence>
<evidence type="ECO:0000313" key="2">
    <source>
        <dbReference type="Proteomes" id="UP001056766"/>
    </source>
</evidence>
<dbReference type="Gene3D" id="3.20.20.150">
    <property type="entry name" value="Divalent-metal-dependent TIM barrel enzymes"/>
    <property type="match status" value="1"/>
</dbReference>
<reference evidence="1" key="2">
    <citation type="submission" date="2021-04" db="EMBL/GenBank/DDBJ databases">
        <authorList>
            <person name="Dong X."/>
        </authorList>
    </citation>
    <scope>NUCLEOTIDE SEQUENCE</scope>
    <source>
        <strain evidence="1">LLY</strain>
    </source>
</reference>
<proteinExistence type="predicted"/>
<reference evidence="1" key="1">
    <citation type="journal article" date="2021" name="mSystems">
        <title>Bacteria and Archaea Synergistically Convert Glycine Betaine to Biogenic Methane in the Formosa Cold Seep of the South China Sea.</title>
        <authorList>
            <person name="Li L."/>
            <person name="Zhang W."/>
            <person name="Zhang S."/>
            <person name="Song L."/>
            <person name="Sun Q."/>
            <person name="Zhang H."/>
            <person name="Xiang H."/>
            <person name="Dong X."/>
        </authorList>
    </citation>
    <scope>NUCLEOTIDE SEQUENCE</scope>
    <source>
        <strain evidence="1">LLY</strain>
    </source>
</reference>
<sequence length="105" mass="12007">MPCIDFSHLHARSCGEYNTIEEFRSVFESVENALGRVGLDSMHCHISGIAYTEKGEKNHLLHQESDYNYIDLMAVFHEFDIKGLVICESPNLEEDALLLRNTFSN</sequence>
<dbReference type="EMBL" id="JAGSOI010000004">
    <property type="protein sequence ID" value="MCM1985719.1"/>
    <property type="molecule type" value="Genomic_DNA"/>
</dbReference>
<comment type="caution">
    <text evidence="1">The sequence shown here is derived from an EMBL/GenBank/DDBJ whole genome shotgun (WGS) entry which is preliminary data.</text>
</comment>
<dbReference type="AlphaFoldDB" id="A0A9E5DB57"/>
<dbReference type="Proteomes" id="UP001056766">
    <property type="component" value="Unassembled WGS sequence"/>
</dbReference>
<evidence type="ECO:0008006" key="3">
    <source>
        <dbReference type="Google" id="ProtNLM"/>
    </source>
</evidence>
<protein>
    <recommendedName>
        <fullName evidence="3">Xylose isomerase-like TIM barrel domain-containing protein</fullName>
    </recommendedName>
</protein>
<name>A0A9E5DB57_9EURY</name>